<organism evidence="2 3">
    <name type="scientific">Mycetocola manganoxydans</name>
    <dbReference type="NCBI Taxonomy" id="699879"/>
    <lineage>
        <taxon>Bacteria</taxon>
        <taxon>Bacillati</taxon>
        <taxon>Actinomycetota</taxon>
        <taxon>Actinomycetes</taxon>
        <taxon>Micrococcales</taxon>
        <taxon>Microbacteriaceae</taxon>
        <taxon>Mycetocola</taxon>
    </lineage>
</organism>
<dbReference type="AlphaFoldDB" id="A0A3L6ZQR0"/>
<keyword evidence="1" id="KW-0472">Membrane</keyword>
<keyword evidence="1" id="KW-0812">Transmembrane</keyword>
<keyword evidence="3" id="KW-1185">Reference proteome</keyword>
<dbReference type="OrthoDB" id="4955106at2"/>
<gene>
    <name evidence="2" type="ORF">D9V29_10665</name>
</gene>
<accession>A0A3L6ZQR0</accession>
<comment type="caution">
    <text evidence="2">The sequence shown here is derived from an EMBL/GenBank/DDBJ whole genome shotgun (WGS) entry which is preliminary data.</text>
</comment>
<proteinExistence type="predicted"/>
<dbReference type="Proteomes" id="UP000270299">
    <property type="component" value="Unassembled WGS sequence"/>
</dbReference>
<dbReference type="EMBL" id="RCUV01000011">
    <property type="protein sequence ID" value="RLP70246.1"/>
    <property type="molecule type" value="Genomic_DNA"/>
</dbReference>
<keyword evidence="1" id="KW-1133">Transmembrane helix</keyword>
<evidence type="ECO:0000313" key="3">
    <source>
        <dbReference type="Proteomes" id="UP000270299"/>
    </source>
</evidence>
<evidence type="ECO:0000313" key="2">
    <source>
        <dbReference type="EMBL" id="RLP70246.1"/>
    </source>
</evidence>
<protein>
    <submittedName>
        <fullName evidence="2">SHOCT domain-containing protein</fullName>
    </submittedName>
</protein>
<reference evidence="2 3" key="1">
    <citation type="submission" date="2018-10" db="EMBL/GenBank/DDBJ databases">
        <authorList>
            <person name="Li J."/>
        </authorList>
    </citation>
    <scope>NUCLEOTIDE SEQUENCE [LARGE SCALE GENOMIC DNA]</scope>
    <source>
        <strain evidence="2 3">CCTCC AB209002</strain>
    </source>
</reference>
<name>A0A3L6ZQR0_9MICO</name>
<feature type="transmembrane region" description="Helical" evidence="1">
    <location>
        <begin position="12"/>
        <end position="33"/>
    </location>
</feature>
<sequence>MEPDPFFDLFPLMFAGASLFILIVGVIVVVAAVRNHRKIKEAGHDPMTLQSDLATRAMNSELLRPASAPRSLQERLQELDGLRAAGTITAEEHAAARADVLRGA</sequence>
<evidence type="ECO:0000256" key="1">
    <source>
        <dbReference type="SAM" id="Phobius"/>
    </source>
</evidence>
<dbReference type="RefSeq" id="WP_121673307.1">
    <property type="nucleotide sequence ID" value="NZ_BMXM01000007.1"/>
</dbReference>